<gene>
    <name evidence="2" type="ORF">CBW46_016345</name>
</gene>
<evidence type="ECO:0000256" key="1">
    <source>
        <dbReference type="SAM" id="SignalP"/>
    </source>
</evidence>
<sequence>MKKSWLGRKQNILTACSTSFLLACQLLVVPATAQAAEAHPVKVGLPSFPVQINGLTIDPYKAKYPPIIYKDITYFPVTWDYTRTLGLSHTWSESDGLRITSRGMAQVRPAADTQGNNRKTAYTAVPVTYPVFVNGKRIENESAAYPLLNFRDITYFPMTWQFMHDELWMNVFWNPEDGFAVVSPQRHYLSTILNDDADYLYINSGVQMLKIKKSLAERPAILTNDDKAKLTSLPQRTSAEVLPAAQFEAPDSPLTERKDKAYYYKGEELFSLTPNDGYSSLPFTEGAATDKEYTETWLDLGSARKIMSLREMDKNNIIPREFFTHYRYFFVDGSSRPVPVDGFTRWPISRVQANPNGTWWLTSTPLTVDDITARNSFMIGELSLLQPSGESVLVNRQLNAREIEVLSHKEDGTLIFRAYTRATERDNPGFGIYEIDTKGKITRLSDLYGSAYVSTDGDLWVTDRYTNRIMNVTKNLSKLWYDYEFPFADQG</sequence>
<comment type="caution">
    <text evidence="2">The sequence shown here is derived from an EMBL/GenBank/DDBJ whole genome shotgun (WGS) entry which is preliminary data.</text>
</comment>
<dbReference type="PROSITE" id="PS51257">
    <property type="entry name" value="PROKAR_LIPOPROTEIN"/>
    <property type="match status" value="1"/>
</dbReference>
<protein>
    <recommendedName>
        <fullName evidence="4">DUF5050 domain-containing protein</fullName>
    </recommendedName>
</protein>
<dbReference type="AlphaFoldDB" id="A0A2W1N9Q1"/>
<accession>A0A2W1N9Q1</accession>
<organism evidence="2 3">
    <name type="scientific">Paenibacillus xerothermodurans</name>
    <dbReference type="NCBI Taxonomy" id="1977292"/>
    <lineage>
        <taxon>Bacteria</taxon>
        <taxon>Bacillati</taxon>
        <taxon>Bacillota</taxon>
        <taxon>Bacilli</taxon>
        <taxon>Bacillales</taxon>
        <taxon>Paenibacillaceae</taxon>
        <taxon>Paenibacillus</taxon>
    </lineage>
</organism>
<reference evidence="2" key="1">
    <citation type="submission" date="2018-06" db="EMBL/GenBank/DDBJ databases">
        <title>Paenibacillus xerothermodurans sp. nov. an extremely dry heat resistant spore forming bacterium isolated from the soil of Cape Canaveral, Florida.</title>
        <authorList>
            <person name="Seuylemezian A."/>
            <person name="Kaur N."/>
            <person name="Patil P."/>
            <person name="Patil P."/>
            <person name="Mayilraj S."/>
            <person name="Vaishampayan P."/>
        </authorList>
    </citation>
    <scope>NUCLEOTIDE SEQUENCE [LARGE SCALE GENOMIC DNA]</scope>
    <source>
        <strain evidence="2">ATCC 27380</strain>
    </source>
</reference>
<keyword evidence="3" id="KW-1185">Reference proteome</keyword>
<keyword evidence="1" id="KW-0732">Signal</keyword>
<proteinExistence type="predicted"/>
<evidence type="ECO:0000313" key="2">
    <source>
        <dbReference type="EMBL" id="PZE19891.1"/>
    </source>
</evidence>
<feature type="signal peptide" evidence="1">
    <location>
        <begin position="1"/>
        <end position="35"/>
    </location>
</feature>
<dbReference type="RefSeq" id="WP_089201064.1">
    <property type="nucleotide sequence ID" value="NZ_NHRJ02000012.1"/>
</dbReference>
<name>A0A2W1N9Q1_PAEXE</name>
<dbReference type="OrthoDB" id="2572860at2"/>
<evidence type="ECO:0008006" key="4">
    <source>
        <dbReference type="Google" id="ProtNLM"/>
    </source>
</evidence>
<dbReference type="Proteomes" id="UP000214746">
    <property type="component" value="Unassembled WGS sequence"/>
</dbReference>
<dbReference type="EMBL" id="NHRJ02000012">
    <property type="protein sequence ID" value="PZE19891.1"/>
    <property type="molecule type" value="Genomic_DNA"/>
</dbReference>
<feature type="chain" id="PRO_5016143657" description="DUF5050 domain-containing protein" evidence="1">
    <location>
        <begin position="36"/>
        <end position="491"/>
    </location>
</feature>
<evidence type="ECO:0000313" key="3">
    <source>
        <dbReference type="Proteomes" id="UP000214746"/>
    </source>
</evidence>